<evidence type="ECO:0000259" key="6">
    <source>
        <dbReference type="Pfam" id="PF00329"/>
    </source>
</evidence>
<dbReference type="InterPro" id="IPR020396">
    <property type="entry name" value="NADH_UbQ_OxRdtase_CS"/>
</dbReference>
<dbReference type="SUPFAM" id="SSF143243">
    <property type="entry name" value="Nqo5-like"/>
    <property type="match status" value="1"/>
</dbReference>
<keyword evidence="3 5" id="KW-0874">Quinone</keyword>
<dbReference type="Gene3D" id="3.30.460.80">
    <property type="entry name" value="NADH:ubiquinone oxidoreductase, 30kDa subunit"/>
    <property type="match status" value="1"/>
</dbReference>
<keyword evidence="3 4" id="KW-1278">Translocase</keyword>
<dbReference type="EMBL" id="JAVDQD010000001">
    <property type="protein sequence ID" value="MDR6237680.1"/>
    <property type="molecule type" value="Genomic_DNA"/>
</dbReference>
<protein>
    <recommendedName>
        <fullName evidence="3">NADH-quinone oxidoreductase subunit C</fullName>
        <ecNumber evidence="3">7.1.1.-</ecNumber>
    </recommendedName>
    <alternativeName>
        <fullName evidence="3">NADH dehydrogenase I subunit C</fullName>
    </alternativeName>
    <alternativeName>
        <fullName evidence="3">NDH-1 subunit C</fullName>
    </alternativeName>
</protein>
<evidence type="ECO:0000256" key="5">
    <source>
        <dbReference type="RuleBase" id="RU003582"/>
    </source>
</evidence>
<dbReference type="EC" id="7.1.1.-" evidence="3"/>
<dbReference type="GO" id="GO:0048038">
    <property type="term" value="F:quinone binding"/>
    <property type="evidence" value="ECO:0007669"/>
    <property type="project" value="UniProtKB-KW"/>
</dbReference>
<name>A0AAE3XJN1_9BACT</name>
<dbReference type="InterPro" id="IPR037232">
    <property type="entry name" value="NADH_quin_OxRdtase_su_C/D-like"/>
</dbReference>
<keyword evidence="3" id="KW-1003">Cell membrane</keyword>
<dbReference type="PANTHER" id="PTHR10884:SF14">
    <property type="entry name" value="NADH DEHYDROGENASE [UBIQUINONE] IRON-SULFUR PROTEIN 3, MITOCHONDRIAL"/>
    <property type="match status" value="1"/>
</dbReference>
<keyword evidence="3 4" id="KW-0520">NAD</keyword>
<dbReference type="GO" id="GO:0050136">
    <property type="term" value="F:NADH dehydrogenase (quinone) (non-electrogenic) activity"/>
    <property type="evidence" value="ECO:0007669"/>
    <property type="project" value="UniProtKB-UniRule"/>
</dbReference>
<comment type="subcellular location">
    <subcellularLocation>
        <location evidence="3">Cell membrane</location>
        <topology evidence="3">Peripheral membrane protein</topology>
        <orientation evidence="3">Cytoplasmic side</orientation>
    </subcellularLocation>
</comment>
<comment type="subunit">
    <text evidence="3">NDH-1 is composed of 14 different subunits. Subunits NuoB, C, D, E, F, and G constitute the peripheral sector of the complex.</text>
</comment>
<accession>A0AAE3XJN1</accession>
<evidence type="ECO:0000313" key="8">
    <source>
        <dbReference type="Proteomes" id="UP001185092"/>
    </source>
</evidence>
<dbReference type="InterPro" id="IPR010218">
    <property type="entry name" value="NADH_DH_suC"/>
</dbReference>
<dbReference type="PROSITE" id="PS00542">
    <property type="entry name" value="COMPLEX1_30K"/>
    <property type="match status" value="1"/>
</dbReference>
<dbReference type="NCBIfam" id="TIGR01961">
    <property type="entry name" value="NuoC_fam"/>
    <property type="match status" value="1"/>
</dbReference>
<dbReference type="GO" id="GO:0005886">
    <property type="term" value="C:plasma membrane"/>
    <property type="evidence" value="ECO:0007669"/>
    <property type="project" value="UniProtKB-SubCell"/>
</dbReference>
<dbReference type="Proteomes" id="UP001185092">
    <property type="component" value="Unassembled WGS sequence"/>
</dbReference>
<gene>
    <name evidence="3" type="primary">nuoC</name>
    <name evidence="7" type="ORF">HNQ88_000656</name>
</gene>
<evidence type="ECO:0000256" key="2">
    <source>
        <dbReference type="ARBA" id="ARBA00022448"/>
    </source>
</evidence>
<evidence type="ECO:0000313" key="7">
    <source>
        <dbReference type="EMBL" id="MDR6237680.1"/>
    </source>
</evidence>
<evidence type="ECO:0000256" key="4">
    <source>
        <dbReference type="RuleBase" id="RU003456"/>
    </source>
</evidence>
<proteinExistence type="inferred from homology"/>
<keyword evidence="2 3" id="KW-0813">Transport</keyword>
<feature type="domain" description="NADH:ubiquinone oxidoreductase 30kDa subunit" evidence="6">
    <location>
        <begin position="33"/>
        <end position="157"/>
    </location>
</feature>
<evidence type="ECO:0000256" key="3">
    <source>
        <dbReference type="HAMAP-Rule" id="MF_01357"/>
    </source>
</evidence>
<dbReference type="GO" id="GO:0008137">
    <property type="term" value="F:NADH dehydrogenase (ubiquinone) activity"/>
    <property type="evidence" value="ECO:0007669"/>
    <property type="project" value="InterPro"/>
</dbReference>
<dbReference type="AlphaFoldDB" id="A0AAE3XJN1"/>
<evidence type="ECO:0000256" key="1">
    <source>
        <dbReference type="ARBA" id="ARBA00007569"/>
    </source>
</evidence>
<dbReference type="RefSeq" id="WP_309937147.1">
    <property type="nucleotide sequence ID" value="NZ_AP025305.1"/>
</dbReference>
<comment type="catalytic activity">
    <reaction evidence="3 5">
        <text>a quinone + NADH + 5 H(+)(in) = a quinol + NAD(+) + 4 H(+)(out)</text>
        <dbReference type="Rhea" id="RHEA:57888"/>
        <dbReference type="ChEBI" id="CHEBI:15378"/>
        <dbReference type="ChEBI" id="CHEBI:24646"/>
        <dbReference type="ChEBI" id="CHEBI:57540"/>
        <dbReference type="ChEBI" id="CHEBI:57945"/>
        <dbReference type="ChEBI" id="CHEBI:132124"/>
    </reaction>
</comment>
<dbReference type="InterPro" id="IPR001268">
    <property type="entry name" value="NADH_UbQ_OxRdtase_30kDa_su"/>
</dbReference>
<comment type="caution">
    <text evidence="7">The sequence shown here is derived from an EMBL/GenBank/DDBJ whole genome shotgun (WGS) entry which is preliminary data.</text>
</comment>
<organism evidence="7 8">
    <name type="scientific">Aureibacter tunicatorum</name>
    <dbReference type="NCBI Taxonomy" id="866807"/>
    <lineage>
        <taxon>Bacteria</taxon>
        <taxon>Pseudomonadati</taxon>
        <taxon>Bacteroidota</taxon>
        <taxon>Cytophagia</taxon>
        <taxon>Cytophagales</taxon>
        <taxon>Persicobacteraceae</taxon>
        <taxon>Aureibacter</taxon>
    </lineage>
</organism>
<keyword evidence="8" id="KW-1185">Reference proteome</keyword>
<comment type="similarity">
    <text evidence="1 3 4">Belongs to the complex I 30 kDa subunit family.</text>
</comment>
<dbReference type="PANTHER" id="PTHR10884">
    <property type="entry name" value="NADH DEHYDROGENASE UBIQUINONE IRON-SULFUR PROTEIN 3"/>
    <property type="match status" value="1"/>
</dbReference>
<dbReference type="HAMAP" id="MF_01357">
    <property type="entry name" value="NDH1_NuoC"/>
    <property type="match status" value="1"/>
</dbReference>
<sequence>MNEQTETIINIIKETFGDDKIIDISENSHPICIEIHEEFLIELCDFLYRDERTYFDSLSSLTGLDNGPKENSLEVIYNLYSIPFDIHLMIKVKLDRDIEKPTVQTVSHIWKTALWHEREAFDLLGIYFEGHPDLRRILLPNDWEGHPLRKDYEHQEKYHGITVEY</sequence>
<dbReference type="Pfam" id="PF00329">
    <property type="entry name" value="Complex1_30kDa"/>
    <property type="match status" value="1"/>
</dbReference>
<comment type="function">
    <text evidence="3">NDH-1 shuttles electrons from NADH, via FMN and iron-sulfur (Fe-S) centers, to quinones in the respiratory chain. The immediate electron acceptor for the enzyme in this species is believed to be a menaquinone. Couples the redox reaction to proton translocation (for every two electrons transferred, four hydrogen ions are translocated across the cytoplasmic membrane), and thus conserves the redox energy in a proton gradient.</text>
</comment>
<keyword evidence="3" id="KW-0472">Membrane</keyword>
<reference evidence="7" key="1">
    <citation type="submission" date="2023-07" db="EMBL/GenBank/DDBJ databases">
        <title>Genomic Encyclopedia of Type Strains, Phase IV (KMG-IV): sequencing the most valuable type-strain genomes for metagenomic binning, comparative biology and taxonomic classification.</title>
        <authorList>
            <person name="Goeker M."/>
        </authorList>
    </citation>
    <scope>NUCLEOTIDE SEQUENCE</scope>
    <source>
        <strain evidence="7">DSM 26174</strain>
    </source>
</reference>